<keyword evidence="5 7" id="KW-1133">Transmembrane helix</keyword>
<dbReference type="EMBL" id="BAABRR010000001">
    <property type="protein sequence ID" value="GAA5517896.1"/>
    <property type="molecule type" value="Genomic_DNA"/>
</dbReference>
<feature type="transmembrane region" description="Helical" evidence="7">
    <location>
        <begin position="74"/>
        <end position="96"/>
    </location>
</feature>
<keyword evidence="2 7" id="KW-0812">Transmembrane</keyword>
<feature type="transmembrane region" description="Helical" evidence="7">
    <location>
        <begin position="153"/>
        <end position="172"/>
    </location>
</feature>
<dbReference type="PANTHER" id="PTHR24221">
    <property type="entry name" value="ATP-BINDING CASSETTE SUB-FAMILY B"/>
    <property type="match status" value="1"/>
</dbReference>
<reference evidence="10 11" key="1">
    <citation type="submission" date="2024-02" db="EMBL/GenBank/DDBJ databases">
        <title>Lysinimicrobium sediminis NBRC 112286.</title>
        <authorList>
            <person name="Ichikawa N."/>
            <person name="Katano-Makiyama Y."/>
            <person name="Hidaka K."/>
        </authorList>
    </citation>
    <scope>NUCLEOTIDE SEQUENCE [LARGE SCALE GENOMIC DNA]</scope>
    <source>
        <strain evidence="10 11">NBRC 112286</strain>
    </source>
</reference>
<evidence type="ECO:0000259" key="8">
    <source>
        <dbReference type="PROSITE" id="PS50893"/>
    </source>
</evidence>
<comment type="caution">
    <text evidence="10">The sequence shown here is derived from an EMBL/GenBank/DDBJ whole genome shotgun (WGS) entry which is preliminary data.</text>
</comment>
<comment type="subcellular location">
    <subcellularLocation>
        <location evidence="1">Cell membrane</location>
        <topology evidence="1">Multi-pass membrane protein</topology>
    </subcellularLocation>
</comment>
<feature type="transmembrane region" description="Helical" evidence="7">
    <location>
        <begin position="263"/>
        <end position="285"/>
    </location>
</feature>
<evidence type="ECO:0000256" key="2">
    <source>
        <dbReference type="ARBA" id="ARBA00022692"/>
    </source>
</evidence>
<dbReference type="Proteomes" id="UP001426770">
    <property type="component" value="Unassembled WGS sequence"/>
</dbReference>
<dbReference type="InterPro" id="IPR003439">
    <property type="entry name" value="ABC_transporter-like_ATP-bd"/>
</dbReference>
<evidence type="ECO:0000313" key="11">
    <source>
        <dbReference type="Proteomes" id="UP001426770"/>
    </source>
</evidence>
<feature type="transmembrane region" description="Helical" evidence="7">
    <location>
        <begin position="297"/>
        <end position="320"/>
    </location>
</feature>
<dbReference type="InterPro" id="IPR011527">
    <property type="entry name" value="ABC1_TM_dom"/>
</dbReference>
<dbReference type="GO" id="GO:0005524">
    <property type="term" value="F:ATP binding"/>
    <property type="evidence" value="ECO:0007669"/>
    <property type="project" value="UniProtKB-KW"/>
</dbReference>
<dbReference type="PANTHER" id="PTHR24221:SF654">
    <property type="entry name" value="ATP-BINDING CASSETTE SUB-FAMILY B MEMBER 6"/>
    <property type="match status" value="1"/>
</dbReference>
<dbReference type="RefSeq" id="WP_345378192.1">
    <property type="nucleotide sequence ID" value="NZ_BAABRR010000001.1"/>
</dbReference>
<feature type="domain" description="ABC transmembrane type-1" evidence="9">
    <location>
        <begin position="53"/>
        <end position="322"/>
    </location>
</feature>
<evidence type="ECO:0000256" key="4">
    <source>
        <dbReference type="ARBA" id="ARBA00022840"/>
    </source>
</evidence>
<dbReference type="Pfam" id="PF00664">
    <property type="entry name" value="ABC_membrane"/>
    <property type="match status" value="1"/>
</dbReference>
<gene>
    <name evidence="10" type="ORF">Lsed01_00312</name>
</gene>
<dbReference type="InterPro" id="IPR003593">
    <property type="entry name" value="AAA+_ATPase"/>
</dbReference>
<dbReference type="InterPro" id="IPR039421">
    <property type="entry name" value="Type_1_exporter"/>
</dbReference>
<feature type="transmembrane region" description="Helical" evidence="7">
    <location>
        <begin position="37"/>
        <end position="62"/>
    </location>
</feature>
<organism evidence="10 11">
    <name type="scientific">Demequina sediminis</name>
    <dbReference type="NCBI Taxonomy" id="1930058"/>
    <lineage>
        <taxon>Bacteria</taxon>
        <taxon>Bacillati</taxon>
        <taxon>Actinomycetota</taxon>
        <taxon>Actinomycetes</taxon>
        <taxon>Micrococcales</taxon>
        <taxon>Demequinaceae</taxon>
        <taxon>Demequina</taxon>
    </lineage>
</organism>
<dbReference type="Gene3D" id="1.20.1560.10">
    <property type="entry name" value="ABC transporter type 1, transmembrane domain"/>
    <property type="match status" value="1"/>
</dbReference>
<evidence type="ECO:0000256" key="7">
    <source>
        <dbReference type="SAM" id="Phobius"/>
    </source>
</evidence>
<accession>A0ABP9WDJ1</accession>
<dbReference type="Gene3D" id="3.40.50.300">
    <property type="entry name" value="P-loop containing nucleotide triphosphate hydrolases"/>
    <property type="match status" value="1"/>
</dbReference>
<dbReference type="Pfam" id="PF00005">
    <property type="entry name" value="ABC_tran"/>
    <property type="match status" value="1"/>
</dbReference>
<proteinExistence type="predicted"/>
<keyword evidence="6 7" id="KW-0472">Membrane</keyword>
<dbReference type="InterPro" id="IPR027417">
    <property type="entry name" value="P-loop_NTPase"/>
</dbReference>
<dbReference type="InterPro" id="IPR017871">
    <property type="entry name" value="ABC_transporter-like_CS"/>
</dbReference>
<evidence type="ECO:0000313" key="10">
    <source>
        <dbReference type="EMBL" id="GAA5517896.1"/>
    </source>
</evidence>
<name>A0ABP9WDJ1_9MICO</name>
<feature type="domain" description="ABC transporter" evidence="8">
    <location>
        <begin position="355"/>
        <end position="590"/>
    </location>
</feature>
<sequence>MSSGGTPSGPDAVVGAFDGARPLRTLARLYRRERRHLAIAAVAFAIKHSPVWITPLMTAIIIDVVVDHEPLSRLAWAAAVMVVIVAQNYPIGLLYVRRQSLAIRNVEASLRIALTRRLQELSIGYHRRTSAGVVQAKVIRDVESIVEASRQTLDTGLAALTTLAGALVLTAVRVPEFLAVYAIAVPAAAVLVIASRRRMRERNALFRTEMERMSVRVAEMAHLIPVTRAHASEEREAERVDAAVTGVRTAGLELDVVNGRFGAVSWIGFQLLSVACLVGAAMLAWHGWWGIGAGDVVMLSAYFVQLTGAVTALVAIVPFLSRGLEAVRSVGEVLGADDLERNAGKPAIGPIAGAIEIDALTVAYPEVPDQPALDRVTLSVEPGETVALVGPSGSGKSTLLNAVIGFVAPTQGAIRVDGTDIAGLDMRSLRRQIAVVPQEALLFEGTVRDNVTYGSPAVADDAVVAALEGAQAWAFVRHMGGLDARIGERGARLSGGQRQRLTIARALVRDPRILILDEATSALDTESEVLVQRALATLMRGRTTLVVAHRLSTIRGADRIVVLEDGRIAEIGDHATLAQAGGPYARLHGRG</sequence>
<protein>
    <submittedName>
        <fullName evidence="10">Multidrug export ATP-binding/permease protein SAV1866</fullName>
    </submittedName>
</protein>
<evidence type="ECO:0000256" key="1">
    <source>
        <dbReference type="ARBA" id="ARBA00004651"/>
    </source>
</evidence>
<keyword evidence="3" id="KW-0547">Nucleotide-binding</keyword>
<dbReference type="InterPro" id="IPR036640">
    <property type="entry name" value="ABC1_TM_sf"/>
</dbReference>
<dbReference type="PROSITE" id="PS50893">
    <property type="entry name" value="ABC_TRANSPORTER_2"/>
    <property type="match status" value="1"/>
</dbReference>
<evidence type="ECO:0000256" key="6">
    <source>
        <dbReference type="ARBA" id="ARBA00023136"/>
    </source>
</evidence>
<dbReference type="SMART" id="SM00382">
    <property type="entry name" value="AAA"/>
    <property type="match status" value="1"/>
</dbReference>
<dbReference type="SUPFAM" id="SSF52540">
    <property type="entry name" value="P-loop containing nucleoside triphosphate hydrolases"/>
    <property type="match status" value="1"/>
</dbReference>
<dbReference type="SUPFAM" id="SSF90123">
    <property type="entry name" value="ABC transporter transmembrane region"/>
    <property type="match status" value="1"/>
</dbReference>
<dbReference type="PROSITE" id="PS00211">
    <property type="entry name" value="ABC_TRANSPORTER_1"/>
    <property type="match status" value="1"/>
</dbReference>
<evidence type="ECO:0000256" key="5">
    <source>
        <dbReference type="ARBA" id="ARBA00022989"/>
    </source>
</evidence>
<keyword evidence="4 10" id="KW-0067">ATP-binding</keyword>
<keyword evidence="11" id="KW-1185">Reference proteome</keyword>
<dbReference type="PROSITE" id="PS50929">
    <property type="entry name" value="ABC_TM1F"/>
    <property type="match status" value="1"/>
</dbReference>
<evidence type="ECO:0000259" key="9">
    <source>
        <dbReference type="PROSITE" id="PS50929"/>
    </source>
</evidence>
<evidence type="ECO:0000256" key="3">
    <source>
        <dbReference type="ARBA" id="ARBA00022741"/>
    </source>
</evidence>
<feature type="transmembrane region" description="Helical" evidence="7">
    <location>
        <begin position="178"/>
        <end position="195"/>
    </location>
</feature>